<evidence type="ECO:0000256" key="3">
    <source>
        <dbReference type="ARBA" id="ARBA00022777"/>
    </source>
</evidence>
<keyword evidence="9" id="KW-1185">Reference proteome</keyword>
<evidence type="ECO:0000256" key="2">
    <source>
        <dbReference type="ARBA" id="ARBA00022741"/>
    </source>
</evidence>
<name>A0ABV5TAE1_9ACTN</name>
<evidence type="ECO:0000256" key="5">
    <source>
        <dbReference type="SAM" id="MobiDB-lite"/>
    </source>
</evidence>
<dbReference type="InterPro" id="IPR000719">
    <property type="entry name" value="Prot_kinase_dom"/>
</dbReference>
<sequence>MSSTGGPDFRHSADGRIPDRSSWRGFPLSIVWALAPLYTCGFAAPFIIGHAAIRLRSRNLGFATGVYGTFLLAYATIASVMDDGNPATEVEPLVSAAAGVWVLVGWLGGTVHALFLRSKVFRSQPRRPVPSAAWGHTPAPPPSYRPPTAPPASSYRAPAGPSPSFPRPSWNDMGAAPDSRSLDGIGIGIDRIGPYALTRKIGQGGQGAVYLAHGPDGQPVAIKVLHNRIIGGAAERESFVKEAAMARLVRPFATARVIDVGVVDDLAYIVSEYVPGPSLDRLVRQEGPRGGDSLTRLAIGTAAALNGIHAANVVHRDFKPANVLIGPDGPRVIDFGIARAVDRFTMTSGGLRGTLIYMSPEQISGDPVGPASDIFSWASTMLFGATGRHAFDGASHPHIFRMILEHHPDLSVLPPALRDPAAACLAKDPRDRPTAAEVMTAVTG</sequence>
<keyword evidence="3 8" id="KW-0418">Kinase</keyword>
<evidence type="ECO:0000256" key="6">
    <source>
        <dbReference type="SAM" id="Phobius"/>
    </source>
</evidence>
<feature type="transmembrane region" description="Helical" evidence="6">
    <location>
        <begin position="93"/>
        <end position="116"/>
    </location>
</feature>
<comment type="caution">
    <text evidence="8">The sequence shown here is derived from an EMBL/GenBank/DDBJ whole genome shotgun (WGS) entry which is preliminary data.</text>
</comment>
<evidence type="ECO:0000313" key="9">
    <source>
        <dbReference type="Proteomes" id="UP001589610"/>
    </source>
</evidence>
<dbReference type="Pfam" id="PF00069">
    <property type="entry name" value="Pkinase"/>
    <property type="match status" value="1"/>
</dbReference>
<keyword evidence="1 8" id="KW-0808">Transferase</keyword>
<keyword evidence="6" id="KW-0472">Membrane</keyword>
<feature type="transmembrane region" description="Helical" evidence="6">
    <location>
        <begin position="30"/>
        <end position="48"/>
    </location>
</feature>
<dbReference type="Gene3D" id="3.30.200.20">
    <property type="entry name" value="Phosphorylase Kinase, domain 1"/>
    <property type="match status" value="1"/>
</dbReference>
<protein>
    <submittedName>
        <fullName evidence="8">Serine/threonine-protein kinase</fullName>
        <ecNumber evidence="8">2.7.11.1</ecNumber>
    </submittedName>
</protein>
<feature type="domain" description="Protein kinase" evidence="7">
    <location>
        <begin position="195"/>
        <end position="444"/>
    </location>
</feature>
<dbReference type="CDD" id="cd14014">
    <property type="entry name" value="STKc_PknB_like"/>
    <property type="match status" value="1"/>
</dbReference>
<dbReference type="SUPFAM" id="SSF56112">
    <property type="entry name" value="Protein kinase-like (PK-like)"/>
    <property type="match status" value="1"/>
</dbReference>
<dbReference type="EMBL" id="JBHMBS010000004">
    <property type="protein sequence ID" value="MFB9676049.1"/>
    <property type="molecule type" value="Genomic_DNA"/>
</dbReference>
<keyword evidence="6" id="KW-1133">Transmembrane helix</keyword>
<dbReference type="Gene3D" id="1.10.510.10">
    <property type="entry name" value="Transferase(Phosphotransferase) domain 1"/>
    <property type="match status" value="1"/>
</dbReference>
<dbReference type="PROSITE" id="PS50011">
    <property type="entry name" value="PROTEIN_KINASE_DOM"/>
    <property type="match status" value="1"/>
</dbReference>
<feature type="transmembrane region" description="Helical" evidence="6">
    <location>
        <begin position="60"/>
        <end position="81"/>
    </location>
</feature>
<dbReference type="Proteomes" id="UP001589610">
    <property type="component" value="Unassembled WGS sequence"/>
</dbReference>
<feature type="region of interest" description="Disordered" evidence="5">
    <location>
        <begin position="126"/>
        <end position="177"/>
    </location>
</feature>
<gene>
    <name evidence="8" type="ORF">ACFFRH_11160</name>
</gene>
<dbReference type="PROSITE" id="PS00108">
    <property type="entry name" value="PROTEIN_KINASE_ST"/>
    <property type="match status" value="1"/>
</dbReference>
<organism evidence="8 9">
    <name type="scientific">Streptosporangium vulgare</name>
    <dbReference type="NCBI Taxonomy" id="46190"/>
    <lineage>
        <taxon>Bacteria</taxon>
        <taxon>Bacillati</taxon>
        <taxon>Actinomycetota</taxon>
        <taxon>Actinomycetes</taxon>
        <taxon>Streptosporangiales</taxon>
        <taxon>Streptosporangiaceae</taxon>
        <taxon>Streptosporangium</taxon>
    </lineage>
</organism>
<feature type="compositionally biased region" description="Pro residues" evidence="5">
    <location>
        <begin position="138"/>
        <end position="150"/>
    </location>
</feature>
<reference evidence="8 9" key="1">
    <citation type="submission" date="2024-09" db="EMBL/GenBank/DDBJ databases">
        <authorList>
            <person name="Sun Q."/>
            <person name="Mori K."/>
        </authorList>
    </citation>
    <scope>NUCLEOTIDE SEQUENCE [LARGE SCALE GENOMIC DNA]</scope>
    <source>
        <strain evidence="8 9">JCM 3028</strain>
    </source>
</reference>
<keyword evidence="6" id="KW-0812">Transmembrane</keyword>
<proteinExistence type="predicted"/>
<dbReference type="PANTHER" id="PTHR43289">
    <property type="entry name" value="MITOGEN-ACTIVATED PROTEIN KINASE KINASE KINASE 20-RELATED"/>
    <property type="match status" value="1"/>
</dbReference>
<dbReference type="InterPro" id="IPR008271">
    <property type="entry name" value="Ser/Thr_kinase_AS"/>
</dbReference>
<evidence type="ECO:0000256" key="1">
    <source>
        <dbReference type="ARBA" id="ARBA00022679"/>
    </source>
</evidence>
<dbReference type="GO" id="GO:0004674">
    <property type="term" value="F:protein serine/threonine kinase activity"/>
    <property type="evidence" value="ECO:0007669"/>
    <property type="project" value="UniProtKB-EC"/>
</dbReference>
<dbReference type="InterPro" id="IPR011009">
    <property type="entry name" value="Kinase-like_dom_sf"/>
</dbReference>
<dbReference type="RefSeq" id="WP_386156047.1">
    <property type="nucleotide sequence ID" value="NZ_JBHMBS010000004.1"/>
</dbReference>
<evidence type="ECO:0000256" key="4">
    <source>
        <dbReference type="ARBA" id="ARBA00022840"/>
    </source>
</evidence>
<accession>A0ABV5TAE1</accession>
<keyword evidence="4" id="KW-0067">ATP-binding</keyword>
<evidence type="ECO:0000313" key="8">
    <source>
        <dbReference type="EMBL" id="MFB9676049.1"/>
    </source>
</evidence>
<dbReference type="EC" id="2.7.11.1" evidence="8"/>
<dbReference type="PANTHER" id="PTHR43289:SF34">
    <property type="entry name" value="SERINE_THREONINE-PROTEIN KINASE YBDM-RELATED"/>
    <property type="match status" value="1"/>
</dbReference>
<keyword evidence="2" id="KW-0547">Nucleotide-binding</keyword>
<evidence type="ECO:0000259" key="7">
    <source>
        <dbReference type="PROSITE" id="PS50011"/>
    </source>
</evidence>